<dbReference type="EMBL" id="QJKK01000002">
    <property type="protein sequence ID" value="RAL26255.1"/>
    <property type="molecule type" value="Genomic_DNA"/>
</dbReference>
<dbReference type="InterPro" id="IPR036736">
    <property type="entry name" value="ACP-like_sf"/>
</dbReference>
<dbReference type="PANTHER" id="PTHR45527">
    <property type="entry name" value="NONRIBOSOMAL PEPTIDE SYNTHETASE"/>
    <property type="match status" value="1"/>
</dbReference>
<dbReference type="NCBIfam" id="TIGR01720">
    <property type="entry name" value="NRPS-para261"/>
    <property type="match status" value="1"/>
</dbReference>
<dbReference type="FunFam" id="2.30.38.10:FF:000001">
    <property type="entry name" value="Non-ribosomal peptide synthetase PvdI"/>
    <property type="match status" value="2"/>
</dbReference>
<dbReference type="InterPro" id="IPR010060">
    <property type="entry name" value="NRPS_synth"/>
</dbReference>
<dbReference type="InterPro" id="IPR009081">
    <property type="entry name" value="PP-bd_ACP"/>
</dbReference>
<dbReference type="Gene3D" id="1.10.1200.10">
    <property type="entry name" value="ACP-like"/>
    <property type="match status" value="2"/>
</dbReference>
<dbReference type="FunFam" id="3.30.300.30:FF:000010">
    <property type="entry name" value="Enterobactin synthetase component F"/>
    <property type="match status" value="2"/>
</dbReference>
<evidence type="ECO:0000313" key="9">
    <source>
        <dbReference type="Proteomes" id="UP000251213"/>
    </source>
</evidence>
<dbReference type="Pfam" id="PF13193">
    <property type="entry name" value="AMP-binding_C"/>
    <property type="match status" value="2"/>
</dbReference>
<dbReference type="FunFam" id="3.40.50.12780:FF:000012">
    <property type="entry name" value="Non-ribosomal peptide synthetase"/>
    <property type="match status" value="2"/>
</dbReference>
<dbReference type="FunFam" id="1.10.1200.10:FF:000005">
    <property type="entry name" value="Nonribosomal peptide synthetase 1"/>
    <property type="match status" value="2"/>
</dbReference>
<dbReference type="GO" id="GO:0005737">
    <property type="term" value="C:cytoplasm"/>
    <property type="evidence" value="ECO:0007669"/>
    <property type="project" value="TreeGrafter"/>
</dbReference>
<dbReference type="SMART" id="SM00823">
    <property type="entry name" value="PKS_PP"/>
    <property type="match status" value="2"/>
</dbReference>
<comment type="cofactor">
    <cofactor evidence="1">
        <name>pantetheine 4'-phosphate</name>
        <dbReference type="ChEBI" id="CHEBI:47942"/>
    </cofactor>
</comment>
<dbReference type="Pfam" id="PF00550">
    <property type="entry name" value="PP-binding"/>
    <property type="match status" value="2"/>
</dbReference>
<dbReference type="InterPro" id="IPR000873">
    <property type="entry name" value="AMP-dep_synth/lig_dom"/>
</dbReference>
<dbReference type="CDD" id="cd05930">
    <property type="entry name" value="A_NRPS"/>
    <property type="match status" value="1"/>
</dbReference>
<evidence type="ECO:0000256" key="6">
    <source>
        <dbReference type="ARBA" id="ARBA00023194"/>
    </source>
</evidence>
<evidence type="ECO:0000256" key="2">
    <source>
        <dbReference type="ARBA" id="ARBA00006432"/>
    </source>
</evidence>
<dbReference type="Gene3D" id="3.30.300.30">
    <property type="match status" value="2"/>
</dbReference>
<dbReference type="CDD" id="cd19534">
    <property type="entry name" value="E_NRPS"/>
    <property type="match status" value="1"/>
</dbReference>
<dbReference type="NCBIfam" id="TIGR01733">
    <property type="entry name" value="AA-adenyl-dom"/>
    <property type="match status" value="2"/>
</dbReference>
<organism evidence="8 9">
    <name type="scientific">Thermoflavimicrobium daqui</name>
    <dbReference type="NCBI Taxonomy" id="2137476"/>
    <lineage>
        <taxon>Bacteria</taxon>
        <taxon>Bacillati</taxon>
        <taxon>Bacillota</taxon>
        <taxon>Bacilli</taxon>
        <taxon>Bacillales</taxon>
        <taxon>Thermoactinomycetaceae</taxon>
        <taxon>Thermoflavimicrobium</taxon>
    </lineage>
</organism>
<feature type="domain" description="Carrier" evidence="7">
    <location>
        <begin position="1808"/>
        <end position="1882"/>
    </location>
</feature>
<evidence type="ECO:0000256" key="4">
    <source>
        <dbReference type="ARBA" id="ARBA00022553"/>
    </source>
</evidence>
<dbReference type="FunFam" id="3.40.50.980:FF:000001">
    <property type="entry name" value="Non-ribosomal peptide synthetase"/>
    <property type="match status" value="2"/>
</dbReference>
<sequence length="2362" mass="272057">MNLHHPPLSVSQKALAYWRKVLSDATVLQLPTDFPRLANTSYRSATFEKEIPFYLIQKIQQISQEESIEVSVVLFSIFQIWMSRYSGQKDFVVSGSLCEEVENQQSANLLPYRVTYKGNPKFRDWLWKINQLVSETNSHLIDPFSVDLQDLQLESEEYTSFFKIQFVWNESDNFKPLHLSCDLKLSIHVRQDNWVARLTYNQSLWAENTIYRMVKHFERLLQEITDSSDRTIHHIPILTNEEEDLFYKWNQTKMDYPQDRLVYEWIEEWARLCPDRVAVSMDGSVLTYRELNEKANQLARHLRKIGVSPNQFVAVCMERSFELLISLLAILKAGGAYVPIDPKYPNERITYMLRDLGTSVRLTESKVAQKVEELSKECICIDKQWTMISNESTENLKLNHTTDQLAYLIYTSGSTGQPKGVMINHRSLLNLIFWHRKAYQLTEQDRTTLLAGVGFDASVWEIWPTLSAGACLIVPDEEIRVNPIALKEWLIQNEITISFLPTPLLESMLFLDWPKQVKLRKLLTGGDQLRYYRPVDFPVDVINHYGPTENTVVTTAVEVPKGAIHQQKPAIGYPISNTEVYVLDEYLQQVPIGVFGELYVGGAGLAQGYWNREDLTKERFISHPFQKDKKAKLYRTGDIVRFLPDGNLEFLGRMDHQVKIRGFRIELSEIETVLSQHPLIKETLVIPYTEDRTGEKQLVAYIVTSSGQEADWKAFVQSKLPNYMVPTAFIVLESFPLTPNGKIDRQALPTLKDISSQIYIAPQTTLEKEIVDIWSEVLGHKPIGLHDDFVSLGGHSLLAAQIMNRINQRYHLKLPTSMIFEASTVKQLSQVVKERHQDFKEYRSSLQKIERAHSHSFPMSFAQQRLWFLNRFIKNTATYHIPFLLQMKGRLNIMALRQSCDQLVERHESLRTLFKEIEGQTVQIIQNQISFGWIMKDFRMVNNPKEMAMNWIEQEAHAEFDLEQGPLLRISLLRIAEEEWLLLLNMHHIISDGWSMGVLLQELFQQYNAIIQGRKANLSDIPIQYVDYTIWQKKEKFHKQLAYWRQKLANVPVLELPTDHIRPSEQTYHGESYSINLPNRLVQGLKKMSQQEGTTLFMTLLAAFKVMLYRYTGQTDLAVGSPVAGRNHPELEKVIGFFVNTLVLRTQFSGNFRFKELLQQVRDVAIEAYDNQDIPFEQVVHNIQPERSLSHSPLFQVMFGFQDMPEVSESVAGLQVESLGLQQKTAKFDLTLMMYQKQEQLIATFEYSTDLFVESTIQRMAANFITLLEGILDHPECTISHLPLLSQQEQRQLKAWNDNRSMIPHICMHEWFEQQVKRTPDQIAIRSEKEDCSYLELNMRANQLAHYLQSLGVGPEVAVGICMQRSVDLIVGMLGILKAGGAYVPLDPAYPKDRIAYMVNDSQITVLLTEASLLSSLPLNNTRTVCIDRDWPLIDQHSNENGQCQIHPKNLAYMIYTSGSTGKPKGVMIEHHSAVALISWVQQEFVPEELQGVLAATSVCFDLSVFEIFVPLCCGGTVILAENALELPYLSARHQVTLVNTVPSAAKELLKMNGFPESVKVVNLAGEPLPLTLVQHLYQYGVQKVYNLYGPSEDTTYSTYAWIKADEKRSPVIGLPITNTQAYVLDAHLQQVPIGVPGELYLGGAGLARGYLNNPDLTAERFISVSVHDEPVKRVYKTGDLVRYRDDGNLEFLGRTDYQVKVRGFRIELGEIETHLRQHPEVQEVVVVVREDQPDEKKLVAYLVLKDEKEMSINDWRKYLKKRLPDYMIPVAFVILKQMPLTPNGKIDRKKLPAPKWNRSELGMRYQAPQTPLEKDLADIWCQVLNVDNVGVYDSFFALGGDSILSLQVIALANQKGIYLTPRHFFEYQSIAELAKVVAEEEIPIQAEQGVVTGDIFLTPIQHWFFEQSIPNRHNWNQSILMKLHSNIDFSLLQQAWSWVIQHHDTLRLRFAKEKHGFRQWNAAEEKGLVFHRIDGSSIPLSHRQQFLEQERKKAESGLHLETGPIIQAIAIDFGEVDTNYLIMVIHHLAVDGVSWRIILEDLERVYGQLKEGKQVTLLRKTTSYQEWAKLLRNYACSEKLKEERKFWQEQLIKATSSIPLDFPNQSERKKEVEQLTIDLTPIETQMLLKEAPNKLRAKVPEILLAALVQTFVKWTKRDSFLVNLESHGRELIDDRVDLTRTVGWFTSIYPVWIHLGRAKRLEQVLARVKEQLRQIPTNGLGYGVLRYLADSETIKQMRKLPEAKVSFNYLGQFDQLVDGSICFDQLVQFYGPSEEQESMRPHIIDVAALIRNGRLQMIWTYDQAYHRSITIRNLANDYVHWIQMLLHHQQAILTPADFSKAKVSQTELNKVLAKLAQKKKK</sequence>
<dbReference type="Proteomes" id="UP000251213">
    <property type="component" value="Unassembled WGS sequence"/>
</dbReference>
<dbReference type="RefSeq" id="WP_113657940.1">
    <property type="nucleotide sequence ID" value="NZ_KZ845664.1"/>
</dbReference>
<accession>A0A364K7H4</accession>
<dbReference type="InterPro" id="IPR006162">
    <property type="entry name" value="Ppantetheine_attach_site"/>
</dbReference>
<dbReference type="Gene3D" id="3.40.50.980">
    <property type="match status" value="4"/>
</dbReference>
<dbReference type="Pfam" id="PF00501">
    <property type="entry name" value="AMP-binding"/>
    <property type="match status" value="2"/>
</dbReference>
<dbReference type="InterPro" id="IPR025110">
    <property type="entry name" value="AMP-bd_C"/>
</dbReference>
<dbReference type="InterPro" id="IPR010071">
    <property type="entry name" value="AA_adenyl_dom"/>
</dbReference>
<dbReference type="PROSITE" id="PS50075">
    <property type="entry name" value="CARRIER"/>
    <property type="match status" value="2"/>
</dbReference>
<keyword evidence="6" id="KW-0045">Antibiotic biosynthesis</keyword>
<dbReference type="InterPro" id="IPR045851">
    <property type="entry name" value="AMP-bd_C_sf"/>
</dbReference>
<keyword evidence="4" id="KW-0597">Phosphoprotein</keyword>
<evidence type="ECO:0000256" key="5">
    <source>
        <dbReference type="ARBA" id="ARBA00022737"/>
    </source>
</evidence>
<keyword evidence="3" id="KW-0596">Phosphopantetheine</keyword>
<dbReference type="GO" id="GO:0017000">
    <property type="term" value="P:antibiotic biosynthetic process"/>
    <property type="evidence" value="ECO:0007669"/>
    <property type="project" value="UniProtKB-KW"/>
</dbReference>
<dbReference type="PANTHER" id="PTHR45527:SF14">
    <property type="entry name" value="PLIPASTATIN SYNTHASE SUBUNIT B"/>
    <property type="match status" value="1"/>
</dbReference>
<proteinExistence type="inferred from homology"/>
<dbReference type="GO" id="GO:0008610">
    <property type="term" value="P:lipid biosynthetic process"/>
    <property type="evidence" value="ECO:0007669"/>
    <property type="project" value="UniProtKB-ARBA"/>
</dbReference>
<dbReference type="SUPFAM" id="SSF47336">
    <property type="entry name" value="ACP-like"/>
    <property type="match status" value="2"/>
</dbReference>
<protein>
    <submittedName>
        <fullName evidence="8">Non-ribosomal peptide synthetase</fullName>
    </submittedName>
</protein>
<dbReference type="CDD" id="cd19531">
    <property type="entry name" value="LCL_NRPS-like"/>
    <property type="match status" value="1"/>
</dbReference>
<feature type="domain" description="Carrier" evidence="7">
    <location>
        <begin position="761"/>
        <end position="836"/>
    </location>
</feature>
<evidence type="ECO:0000259" key="7">
    <source>
        <dbReference type="PROSITE" id="PS50075"/>
    </source>
</evidence>
<dbReference type="GO" id="GO:0044550">
    <property type="term" value="P:secondary metabolite biosynthetic process"/>
    <property type="evidence" value="ECO:0007669"/>
    <property type="project" value="UniProtKB-ARBA"/>
</dbReference>
<dbReference type="Gene3D" id="3.30.559.10">
    <property type="entry name" value="Chloramphenicol acetyltransferase-like domain"/>
    <property type="match status" value="2"/>
</dbReference>
<dbReference type="Gene3D" id="2.30.38.10">
    <property type="entry name" value="Luciferase, Domain 3"/>
    <property type="match status" value="2"/>
</dbReference>
<dbReference type="OrthoDB" id="9765680at2"/>
<reference evidence="8 9" key="2">
    <citation type="submission" date="2018-06" db="EMBL/GenBank/DDBJ databases">
        <authorList>
            <person name="Zhirakovskaya E."/>
        </authorList>
    </citation>
    <scope>NUCLEOTIDE SEQUENCE [LARGE SCALE GENOMIC DNA]</scope>
    <source>
        <strain evidence="8 9">FBKL4.011</strain>
    </source>
</reference>
<comment type="similarity">
    <text evidence="2">Belongs to the ATP-dependent AMP-binding enzyme family.</text>
</comment>
<dbReference type="SUPFAM" id="SSF52777">
    <property type="entry name" value="CoA-dependent acyltransferases"/>
    <property type="match status" value="5"/>
</dbReference>
<keyword evidence="5" id="KW-0677">Repeat</keyword>
<dbReference type="GO" id="GO:0031177">
    <property type="term" value="F:phosphopantetheine binding"/>
    <property type="evidence" value="ECO:0007669"/>
    <property type="project" value="InterPro"/>
</dbReference>
<name>A0A364K7H4_9BACL</name>
<dbReference type="SUPFAM" id="SSF56801">
    <property type="entry name" value="Acetyl-CoA synthetase-like"/>
    <property type="match status" value="2"/>
</dbReference>
<dbReference type="FunFam" id="3.30.559.10:FF:000012">
    <property type="entry name" value="Non-ribosomal peptide synthetase"/>
    <property type="match status" value="1"/>
</dbReference>
<evidence type="ECO:0000313" key="8">
    <source>
        <dbReference type="EMBL" id="RAL26255.1"/>
    </source>
</evidence>
<dbReference type="PROSITE" id="PS00455">
    <property type="entry name" value="AMP_BINDING"/>
    <property type="match status" value="2"/>
</dbReference>
<dbReference type="InterPro" id="IPR020806">
    <property type="entry name" value="PKS_PP-bd"/>
</dbReference>
<dbReference type="InterPro" id="IPR020845">
    <property type="entry name" value="AMP-binding_CS"/>
</dbReference>
<keyword evidence="9" id="KW-1185">Reference proteome</keyword>
<reference evidence="8 9" key="1">
    <citation type="submission" date="2018-06" db="EMBL/GenBank/DDBJ databases">
        <title>Thermoflavimicrobium daqus sp. nov., a thermophilic microbe isolated from Moutai-flavour Daqu.</title>
        <authorList>
            <person name="Wang X."/>
            <person name="Zhou H."/>
        </authorList>
    </citation>
    <scope>NUCLEOTIDE SEQUENCE [LARGE SCALE GENOMIC DNA]</scope>
    <source>
        <strain evidence="8 9">FBKL4.011</strain>
    </source>
</reference>
<dbReference type="NCBIfam" id="NF003417">
    <property type="entry name" value="PRK04813.1"/>
    <property type="match status" value="2"/>
</dbReference>
<comment type="caution">
    <text evidence="8">The sequence shown here is derived from an EMBL/GenBank/DDBJ whole genome shotgun (WGS) entry which is preliminary data.</text>
</comment>
<dbReference type="GO" id="GO:0043041">
    <property type="term" value="P:amino acid activation for nonribosomal peptide biosynthetic process"/>
    <property type="evidence" value="ECO:0007669"/>
    <property type="project" value="TreeGrafter"/>
</dbReference>
<dbReference type="InterPro" id="IPR023213">
    <property type="entry name" value="CAT-like_dom_sf"/>
</dbReference>
<gene>
    <name evidence="8" type="ORF">DL897_04480</name>
</gene>
<dbReference type="PROSITE" id="PS00012">
    <property type="entry name" value="PHOSPHOPANTETHEINE"/>
    <property type="match status" value="1"/>
</dbReference>
<dbReference type="Gene3D" id="3.30.559.30">
    <property type="entry name" value="Nonribosomal peptide synthetase, condensation domain"/>
    <property type="match status" value="3"/>
</dbReference>
<dbReference type="GO" id="GO:0003824">
    <property type="term" value="F:catalytic activity"/>
    <property type="evidence" value="ECO:0007669"/>
    <property type="project" value="InterPro"/>
</dbReference>
<dbReference type="Pfam" id="PF00668">
    <property type="entry name" value="Condensation"/>
    <property type="match status" value="3"/>
</dbReference>
<evidence type="ECO:0000256" key="3">
    <source>
        <dbReference type="ARBA" id="ARBA00022450"/>
    </source>
</evidence>
<evidence type="ECO:0000256" key="1">
    <source>
        <dbReference type="ARBA" id="ARBA00001957"/>
    </source>
</evidence>
<dbReference type="InterPro" id="IPR001242">
    <property type="entry name" value="Condensation_dom"/>
</dbReference>
<dbReference type="CDD" id="cd12115">
    <property type="entry name" value="A_NRPS_Sfm_like"/>
    <property type="match status" value="1"/>
</dbReference>